<dbReference type="AlphaFoldDB" id="A0ABD0V6M5"/>
<evidence type="ECO:0000313" key="8">
    <source>
        <dbReference type="Proteomes" id="UP001552299"/>
    </source>
</evidence>
<feature type="compositionally biased region" description="Low complexity" evidence="5">
    <location>
        <begin position="7"/>
        <end position="20"/>
    </location>
</feature>
<feature type="compositionally biased region" description="Polar residues" evidence="5">
    <location>
        <begin position="170"/>
        <end position="182"/>
    </location>
</feature>
<dbReference type="Pfam" id="PF16135">
    <property type="entry name" value="TDBD"/>
    <property type="match status" value="1"/>
</dbReference>
<dbReference type="EMBL" id="JANQDX010000007">
    <property type="protein sequence ID" value="KAL0920899.1"/>
    <property type="molecule type" value="Genomic_DNA"/>
</dbReference>
<feature type="region of interest" description="Disordered" evidence="5">
    <location>
        <begin position="226"/>
        <end position="245"/>
    </location>
</feature>
<dbReference type="Proteomes" id="UP001552299">
    <property type="component" value="Unassembled WGS sequence"/>
</dbReference>
<feature type="region of interest" description="Disordered" evidence="5">
    <location>
        <begin position="1"/>
        <end position="44"/>
    </location>
</feature>
<keyword evidence="3 4" id="KW-0539">Nucleus</keyword>
<dbReference type="InterPro" id="IPR031307">
    <property type="entry name" value="Ninja_fam"/>
</dbReference>
<name>A0ABD0V6M5_DENTH</name>
<dbReference type="InterPro" id="IPR032308">
    <property type="entry name" value="TDBD"/>
</dbReference>
<comment type="caution">
    <text evidence="7">The sequence shown here is derived from an EMBL/GenBank/DDBJ whole genome shotgun (WGS) entry which is preliminary data.</text>
</comment>
<evidence type="ECO:0000313" key="7">
    <source>
        <dbReference type="EMBL" id="KAL0920899.1"/>
    </source>
</evidence>
<dbReference type="PANTHER" id="PTHR31413">
    <property type="entry name" value="AFP HOMOLOG 2"/>
    <property type="match status" value="1"/>
</dbReference>
<dbReference type="PANTHER" id="PTHR31413:SF12">
    <property type="entry name" value="AFP HOMOLOG 2"/>
    <property type="match status" value="1"/>
</dbReference>
<comment type="subcellular location">
    <subcellularLocation>
        <location evidence="1 4">Nucleus</location>
    </subcellularLocation>
</comment>
<evidence type="ECO:0000256" key="4">
    <source>
        <dbReference type="RuleBase" id="RU369029"/>
    </source>
</evidence>
<accession>A0ABD0V6M5</accession>
<evidence type="ECO:0000256" key="3">
    <source>
        <dbReference type="ARBA" id="ARBA00023242"/>
    </source>
</evidence>
<evidence type="ECO:0000256" key="5">
    <source>
        <dbReference type="SAM" id="MobiDB-lite"/>
    </source>
</evidence>
<dbReference type="GO" id="GO:0005634">
    <property type="term" value="C:nucleus"/>
    <property type="evidence" value="ECO:0007669"/>
    <property type="project" value="UniProtKB-SubCell"/>
</dbReference>
<feature type="region of interest" description="Disordered" evidence="5">
    <location>
        <begin position="116"/>
        <end position="137"/>
    </location>
</feature>
<sequence length="530" mass="57210">MEDESGLELSLGLSFGGSSSKLNVKDAPSDPKGEEGSSSRLMGSNVTISDDLFKKVFKSGLETQEPKGKQKSDLITQPQENFFTDLAKSSAPVTDCSNDTRNNLAQFTRYQEQLISSNRTFETEEEKSGSSKRKLPFEEIKFQNKQERLFDYAEKQGAKKSSIAPFLRNSHVSNTTEDGSTGENEDVAESEAEGPQSWLVSQRDENAKCSDTLKFNGKTILSESSGISSQGLREPCLSGKESNPEYGKPTFGIPLSRQPLKVMNVPYPVPTVVPSTSTGSNAVGFPSTCVMQLMPISNGERPVAPTANTNSMQVAFGYPSTQLPTLETGSSWAFNSQPLHISSFTSREQSTGVQIQEHFEDGVKVSQGAAPHNITAAFSYDGKPSDLVIGSTKYAGETGTSVRSDDQGKPRNINTMQANEAMKKPATEGFPLEAPAIRPGIAPNLRFGGCGSYPDLPWVTTTGQGPNGKTISGVTYKYNQNQIKIVCACHGIHMSPEEFVQHASSEVLNSENNPNLTSFPTTNTTNSAQS</sequence>
<feature type="domain" description="Tify" evidence="6">
    <location>
        <begin position="484"/>
        <end position="516"/>
    </location>
</feature>
<comment type="similarity">
    <text evidence="2 4">Belongs to the Ninja family.</text>
</comment>
<evidence type="ECO:0000259" key="6">
    <source>
        <dbReference type="Pfam" id="PF16135"/>
    </source>
</evidence>
<keyword evidence="8" id="KW-1185">Reference proteome</keyword>
<evidence type="ECO:0000256" key="1">
    <source>
        <dbReference type="ARBA" id="ARBA00004123"/>
    </source>
</evidence>
<feature type="region of interest" description="Disordered" evidence="5">
    <location>
        <begin position="510"/>
        <end position="530"/>
    </location>
</feature>
<feature type="compositionally biased region" description="Acidic residues" evidence="5">
    <location>
        <begin position="183"/>
        <end position="192"/>
    </location>
</feature>
<comment type="function">
    <text evidence="4">Acts as a negative regulator of abscisic acid (ABA) response.</text>
</comment>
<evidence type="ECO:0000256" key="2">
    <source>
        <dbReference type="ARBA" id="ARBA00006081"/>
    </source>
</evidence>
<protein>
    <recommendedName>
        <fullName evidence="4">Ninja-family protein</fullName>
    </recommendedName>
    <alternativeName>
        <fullName evidence="4">ABI-binding protein</fullName>
    </alternativeName>
</protein>
<gene>
    <name evidence="7" type="ORF">M5K25_007917</name>
</gene>
<organism evidence="7 8">
    <name type="scientific">Dendrobium thyrsiflorum</name>
    <name type="common">Pinecone-like raceme dendrobium</name>
    <name type="synonym">Orchid</name>
    <dbReference type="NCBI Taxonomy" id="117978"/>
    <lineage>
        <taxon>Eukaryota</taxon>
        <taxon>Viridiplantae</taxon>
        <taxon>Streptophyta</taxon>
        <taxon>Embryophyta</taxon>
        <taxon>Tracheophyta</taxon>
        <taxon>Spermatophyta</taxon>
        <taxon>Magnoliopsida</taxon>
        <taxon>Liliopsida</taxon>
        <taxon>Asparagales</taxon>
        <taxon>Orchidaceae</taxon>
        <taxon>Epidendroideae</taxon>
        <taxon>Malaxideae</taxon>
        <taxon>Dendrobiinae</taxon>
        <taxon>Dendrobium</taxon>
    </lineage>
</organism>
<feature type="compositionally biased region" description="Basic and acidic residues" evidence="5">
    <location>
        <begin position="23"/>
        <end position="37"/>
    </location>
</feature>
<feature type="region of interest" description="Disordered" evidence="5">
    <location>
        <begin position="160"/>
        <end position="203"/>
    </location>
</feature>
<reference evidence="7 8" key="1">
    <citation type="journal article" date="2024" name="Plant Biotechnol. J.">
        <title>Dendrobium thyrsiflorum genome and its molecular insights into genes involved in important horticultural traits.</title>
        <authorList>
            <person name="Chen B."/>
            <person name="Wang J.Y."/>
            <person name="Zheng P.J."/>
            <person name="Li K.L."/>
            <person name="Liang Y.M."/>
            <person name="Chen X.F."/>
            <person name="Zhang C."/>
            <person name="Zhao X."/>
            <person name="He X."/>
            <person name="Zhang G.Q."/>
            <person name="Liu Z.J."/>
            <person name="Xu Q."/>
        </authorList>
    </citation>
    <scope>NUCLEOTIDE SEQUENCE [LARGE SCALE GENOMIC DNA]</scope>
    <source>
        <strain evidence="7">GZMU011</strain>
    </source>
</reference>
<proteinExistence type="inferred from homology"/>